<reference evidence="1 2" key="1">
    <citation type="submission" date="2007-05" db="EMBL/GenBank/DDBJ databases">
        <title>Complete sequence of Geobacter uraniireducens Rf4.</title>
        <authorList>
            <consortium name="US DOE Joint Genome Institute"/>
            <person name="Copeland A."/>
            <person name="Lucas S."/>
            <person name="Lapidus A."/>
            <person name="Barry K."/>
            <person name="Detter J.C."/>
            <person name="Glavina del Rio T."/>
            <person name="Hammon N."/>
            <person name="Israni S."/>
            <person name="Dalin E."/>
            <person name="Tice H."/>
            <person name="Pitluck S."/>
            <person name="Chertkov O."/>
            <person name="Brettin T."/>
            <person name="Bruce D."/>
            <person name="Han C."/>
            <person name="Schmutz J."/>
            <person name="Larimer F."/>
            <person name="Land M."/>
            <person name="Hauser L."/>
            <person name="Kyrpides N."/>
            <person name="Mikhailova N."/>
            <person name="Shelobolina E."/>
            <person name="Aklujkar M."/>
            <person name="Lovley D."/>
            <person name="Richardson P."/>
        </authorList>
    </citation>
    <scope>NUCLEOTIDE SEQUENCE [LARGE SCALE GENOMIC DNA]</scope>
    <source>
        <strain evidence="1 2">Rf4</strain>
    </source>
</reference>
<keyword evidence="2" id="KW-1185">Reference proteome</keyword>
<evidence type="ECO:0000313" key="1">
    <source>
        <dbReference type="EMBL" id="ABQ27515.1"/>
    </source>
</evidence>
<dbReference type="RefSeq" id="WP_011940176.1">
    <property type="nucleotide sequence ID" value="NC_009483.1"/>
</dbReference>
<dbReference type="HOGENOM" id="CLU_1935046_0_0_7"/>
<protein>
    <submittedName>
        <fullName evidence="1">Uncharacterized protein</fullName>
    </submittedName>
</protein>
<accession>A5G6U7</accession>
<dbReference type="OrthoDB" id="9846001at2"/>
<proteinExistence type="predicted"/>
<evidence type="ECO:0000313" key="2">
    <source>
        <dbReference type="Proteomes" id="UP000006695"/>
    </source>
</evidence>
<dbReference type="AlphaFoldDB" id="A5G6U7"/>
<organism evidence="1 2">
    <name type="scientific">Geotalea uraniireducens (strain Rf4)</name>
    <name type="common">Geobacter uraniireducens</name>
    <dbReference type="NCBI Taxonomy" id="351605"/>
    <lineage>
        <taxon>Bacteria</taxon>
        <taxon>Pseudomonadati</taxon>
        <taxon>Thermodesulfobacteriota</taxon>
        <taxon>Desulfuromonadia</taxon>
        <taxon>Geobacterales</taxon>
        <taxon>Geobacteraceae</taxon>
        <taxon>Geotalea</taxon>
    </lineage>
</organism>
<dbReference type="EMBL" id="CP000698">
    <property type="protein sequence ID" value="ABQ27515.1"/>
    <property type="molecule type" value="Genomic_DNA"/>
</dbReference>
<sequence length="130" mass="14903">MVARSHGPHYNFSKFIASCKIVGKVKPNKASREDAKLHYSLMTETELLSFLAHYDFPDLELDNSEQLDKSPNHEPFDAYTFRINDKYVYLAFYQRSNGLWIIKSFHPPKVGDKAPSLSHNPFGVLRGLIS</sequence>
<dbReference type="Proteomes" id="UP000006695">
    <property type="component" value="Chromosome"/>
</dbReference>
<dbReference type="KEGG" id="gur:Gura_3358"/>
<gene>
    <name evidence="1" type="ordered locus">Gura_3358</name>
</gene>
<name>A5G6U7_GEOUR</name>
<dbReference type="STRING" id="351605.Gura_3358"/>